<organism evidence="1 2">
    <name type="scientific">Streptomyces curacoi</name>
    <dbReference type="NCBI Taxonomy" id="146536"/>
    <lineage>
        <taxon>Bacteria</taxon>
        <taxon>Bacillati</taxon>
        <taxon>Actinomycetota</taxon>
        <taxon>Actinomycetes</taxon>
        <taxon>Kitasatosporales</taxon>
        <taxon>Streptomycetaceae</taxon>
        <taxon>Streptomyces</taxon>
    </lineage>
</organism>
<dbReference type="OrthoDB" id="3627159at2"/>
<sequence>MSESRQENNYHGPVFHRDVSNAQFAWANETVTQNQQNNSAVAPGFEALAAVVGDLLRQLPQAGLPDQDREDTEAAAQEVLAEITGPEAPEPRRLRRALNGLKGALAPVATGVAAGTALGAQEWAQQAIGSLTGLG</sequence>
<name>A0A117PEK4_9ACTN</name>
<dbReference type="STRING" id="146536.AQI70_12425"/>
<evidence type="ECO:0000313" key="1">
    <source>
        <dbReference type="EMBL" id="KUM78281.1"/>
    </source>
</evidence>
<dbReference type="Proteomes" id="UP000054024">
    <property type="component" value="Unassembled WGS sequence"/>
</dbReference>
<dbReference type="AlphaFoldDB" id="A0A117PEK4"/>
<dbReference type="RefSeq" id="WP_062147630.1">
    <property type="nucleotide sequence ID" value="NZ_KQ947986.1"/>
</dbReference>
<protein>
    <submittedName>
        <fullName evidence="1">Uncharacterized protein</fullName>
    </submittedName>
</protein>
<gene>
    <name evidence="1" type="ORF">AQI70_12425</name>
</gene>
<accession>A0A117PEK4</accession>
<dbReference type="EMBL" id="LMWJ01000007">
    <property type="protein sequence ID" value="KUM78281.1"/>
    <property type="molecule type" value="Genomic_DNA"/>
</dbReference>
<comment type="caution">
    <text evidence="1">The sequence shown here is derived from an EMBL/GenBank/DDBJ whole genome shotgun (WGS) entry which is preliminary data.</text>
</comment>
<keyword evidence="2" id="KW-1185">Reference proteome</keyword>
<evidence type="ECO:0000313" key="2">
    <source>
        <dbReference type="Proteomes" id="UP000054024"/>
    </source>
</evidence>
<proteinExistence type="predicted"/>
<reference evidence="1 2" key="1">
    <citation type="submission" date="2015-10" db="EMBL/GenBank/DDBJ databases">
        <title>Draft genome sequence of Streptomyces curacoi DSM 40107, type strain for the species Streptomyces curacoi.</title>
        <authorList>
            <person name="Ruckert C."/>
            <person name="Winkler A."/>
            <person name="Kalinowski J."/>
            <person name="Kampfer P."/>
            <person name="Glaeser S."/>
        </authorList>
    </citation>
    <scope>NUCLEOTIDE SEQUENCE [LARGE SCALE GENOMIC DNA]</scope>
    <source>
        <strain evidence="1 2">DSM 40107</strain>
    </source>
</reference>